<dbReference type="OrthoDB" id="1914839at2759"/>
<dbReference type="EMBL" id="AZGZ01000042">
    <property type="protein sequence ID" value="KZZ86951.1"/>
    <property type="molecule type" value="Genomic_DNA"/>
</dbReference>
<gene>
    <name evidence="3" type="ORF">AAP_06071</name>
</gene>
<feature type="repeat" description="TPR" evidence="1">
    <location>
        <begin position="28"/>
        <end position="61"/>
    </location>
</feature>
<dbReference type="SMART" id="SM00028">
    <property type="entry name" value="TPR"/>
    <property type="match status" value="2"/>
</dbReference>
<feature type="region of interest" description="Disordered" evidence="2">
    <location>
        <begin position="1"/>
        <end position="27"/>
    </location>
</feature>
<dbReference type="Gene3D" id="1.25.40.10">
    <property type="entry name" value="Tetratricopeptide repeat domain"/>
    <property type="match status" value="1"/>
</dbReference>
<dbReference type="InterPro" id="IPR019734">
    <property type="entry name" value="TPR_rpt"/>
</dbReference>
<keyword evidence="4" id="KW-1185">Reference proteome</keyword>
<accession>A0A167V2K2</accession>
<dbReference type="Proteomes" id="UP000242877">
    <property type="component" value="Unassembled WGS sequence"/>
</dbReference>
<proteinExistence type="predicted"/>
<comment type="caution">
    <text evidence="3">The sequence shown here is derived from an EMBL/GenBank/DDBJ whole genome shotgun (WGS) entry which is preliminary data.</text>
</comment>
<dbReference type="VEuPathDB" id="FungiDB:AAP_06071"/>
<dbReference type="CDD" id="cd24142">
    <property type="entry name" value="ACL4-like"/>
    <property type="match status" value="1"/>
</dbReference>
<dbReference type="InterPro" id="IPR011990">
    <property type="entry name" value="TPR-like_helical_dom_sf"/>
</dbReference>
<organism evidence="3 4">
    <name type="scientific">Ascosphaera apis ARSEF 7405</name>
    <dbReference type="NCBI Taxonomy" id="392613"/>
    <lineage>
        <taxon>Eukaryota</taxon>
        <taxon>Fungi</taxon>
        <taxon>Dikarya</taxon>
        <taxon>Ascomycota</taxon>
        <taxon>Pezizomycotina</taxon>
        <taxon>Eurotiomycetes</taxon>
        <taxon>Eurotiomycetidae</taxon>
        <taxon>Onygenales</taxon>
        <taxon>Ascosphaeraceae</taxon>
        <taxon>Ascosphaera</taxon>
    </lineage>
</organism>
<evidence type="ECO:0000313" key="4">
    <source>
        <dbReference type="Proteomes" id="UP000242877"/>
    </source>
</evidence>
<evidence type="ECO:0000256" key="1">
    <source>
        <dbReference type="PROSITE-ProRule" id="PRU00339"/>
    </source>
</evidence>
<dbReference type="AlphaFoldDB" id="A0A167V2K2"/>
<dbReference type="PROSITE" id="PS50005">
    <property type="entry name" value="TPR"/>
    <property type="match status" value="2"/>
</dbReference>
<sequence>MTKSRLHGKKSSGKKRTVKHAVRAEQSPTQLLEEGAALLQLAQPDAALEKVKEAFELLPENSPFTLPGMNLLGEIFIELGLIDSARTAYLKAVELDPQGEVPMTEGGGAEKFLMLAEISPEGGEDSVQWFEKGVTILRRQIQNTEGRGDEESILLHEECKQKLATALFDPTAEQKCESLVTEAVMIAPESAEVLQTLANVRISQLRSSRRKSKDPPFPARISLVRLLIEVEMEAEAIDVIENMVLEDDQSVETWYLGGWALYLIGKGRKTDAETESRLEPEVRLTTLRSSVRWFKQSLKLYKQQEYEDERLKEHAEELVRELEAEIGEVPEEETEEEVVEVEGSDGDWEDDEDGTMKDA</sequence>
<feature type="region of interest" description="Disordered" evidence="2">
    <location>
        <begin position="327"/>
        <end position="359"/>
    </location>
</feature>
<dbReference type="SUPFAM" id="SSF48452">
    <property type="entry name" value="TPR-like"/>
    <property type="match status" value="1"/>
</dbReference>
<reference evidence="3 4" key="1">
    <citation type="journal article" date="2016" name="Genome Biol. Evol.">
        <title>Divergent and convergent evolution of fungal pathogenicity.</title>
        <authorList>
            <person name="Shang Y."/>
            <person name="Xiao G."/>
            <person name="Zheng P."/>
            <person name="Cen K."/>
            <person name="Zhan S."/>
            <person name="Wang C."/>
        </authorList>
    </citation>
    <scope>NUCLEOTIDE SEQUENCE [LARGE SCALE GENOMIC DNA]</scope>
    <source>
        <strain evidence="3 4">ARSEF 7405</strain>
    </source>
</reference>
<keyword evidence="1" id="KW-0802">TPR repeat</keyword>
<evidence type="ECO:0000313" key="3">
    <source>
        <dbReference type="EMBL" id="KZZ86951.1"/>
    </source>
</evidence>
<feature type="repeat" description="TPR" evidence="1">
    <location>
        <begin position="66"/>
        <end position="99"/>
    </location>
</feature>
<feature type="compositionally biased region" description="Basic residues" evidence="2">
    <location>
        <begin position="1"/>
        <end position="21"/>
    </location>
</feature>
<name>A0A167V2K2_9EURO</name>
<evidence type="ECO:0000256" key="2">
    <source>
        <dbReference type="SAM" id="MobiDB-lite"/>
    </source>
</evidence>
<protein>
    <submittedName>
        <fullName evidence="3">TPR domain-containing protein</fullName>
    </submittedName>
</protein>
<feature type="compositionally biased region" description="Acidic residues" evidence="2">
    <location>
        <begin position="327"/>
        <end position="353"/>
    </location>
</feature>
<dbReference type="Pfam" id="PF13181">
    <property type="entry name" value="TPR_8"/>
    <property type="match status" value="1"/>
</dbReference>